<dbReference type="EMBL" id="AYYY01000001">
    <property type="protein sequence ID" value="KRM62789.1"/>
    <property type="molecule type" value="Genomic_DNA"/>
</dbReference>
<dbReference type="Gene3D" id="2.160.10.10">
    <property type="entry name" value="Hexapeptide repeat proteins"/>
    <property type="match status" value="1"/>
</dbReference>
<comment type="caution">
    <text evidence="12">The sequence shown here is derived from an EMBL/GenBank/DDBJ whole genome shotgun (WGS) entry which is preliminary data.</text>
</comment>
<keyword evidence="5" id="KW-0028">Amino-acid biosynthesis</keyword>
<evidence type="ECO:0000256" key="5">
    <source>
        <dbReference type="ARBA" id="ARBA00022605"/>
    </source>
</evidence>
<dbReference type="FunFam" id="2.160.10.10:FF:000007">
    <property type="entry name" value="Serine acetyltransferase"/>
    <property type="match status" value="1"/>
</dbReference>
<gene>
    <name evidence="12" type="ORF">FC26_GL001220</name>
</gene>
<dbReference type="Gene3D" id="1.10.3130.10">
    <property type="entry name" value="serine acetyltransferase, domain 1"/>
    <property type="match status" value="1"/>
</dbReference>
<comment type="catalytic activity">
    <reaction evidence="10 11">
        <text>L-serine + acetyl-CoA = O-acetyl-L-serine + CoA</text>
        <dbReference type="Rhea" id="RHEA:24560"/>
        <dbReference type="ChEBI" id="CHEBI:33384"/>
        <dbReference type="ChEBI" id="CHEBI:57287"/>
        <dbReference type="ChEBI" id="CHEBI:57288"/>
        <dbReference type="ChEBI" id="CHEBI:58340"/>
        <dbReference type="EC" id="2.3.1.30"/>
    </reaction>
</comment>
<dbReference type="InterPro" id="IPR005881">
    <property type="entry name" value="Ser_O-AcTrfase"/>
</dbReference>
<dbReference type="OrthoDB" id="9801456at2"/>
<proteinExistence type="inferred from homology"/>
<evidence type="ECO:0000256" key="3">
    <source>
        <dbReference type="ARBA" id="ARBA00013266"/>
    </source>
</evidence>
<evidence type="ECO:0000256" key="2">
    <source>
        <dbReference type="ARBA" id="ARBA00007274"/>
    </source>
</evidence>
<dbReference type="RefSeq" id="WP_057777045.1">
    <property type="nucleotide sequence ID" value="NZ_AYYY01000001.1"/>
</dbReference>
<keyword evidence="8" id="KW-0198">Cysteine biosynthesis</keyword>
<dbReference type="InterPro" id="IPR011004">
    <property type="entry name" value="Trimer_LpxA-like_sf"/>
</dbReference>
<evidence type="ECO:0000313" key="12">
    <source>
        <dbReference type="EMBL" id="KRM62789.1"/>
    </source>
</evidence>
<dbReference type="SUPFAM" id="SSF51161">
    <property type="entry name" value="Trimeric LpxA-like enzymes"/>
    <property type="match status" value="1"/>
</dbReference>
<evidence type="ECO:0000256" key="4">
    <source>
        <dbReference type="ARBA" id="ARBA00018522"/>
    </source>
</evidence>
<keyword evidence="7" id="KW-0677">Repeat</keyword>
<evidence type="ECO:0000256" key="10">
    <source>
        <dbReference type="ARBA" id="ARBA00049486"/>
    </source>
</evidence>
<evidence type="ECO:0000256" key="8">
    <source>
        <dbReference type="ARBA" id="ARBA00023192"/>
    </source>
</evidence>
<comment type="pathway">
    <text evidence="1">Amino-acid biosynthesis; L-cysteine biosynthesis; L-cysteine from L-serine: step 1/2.</text>
</comment>
<evidence type="ECO:0000256" key="7">
    <source>
        <dbReference type="ARBA" id="ARBA00022737"/>
    </source>
</evidence>
<dbReference type="InterPro" id="IPR053376">
    <property type="entry name" value="Serine_acetyltransferase"/>
</dbReference>
<dbReference type="UniPathway" id="UPA00136">
    <property type="reaction ID" value="UER00199"/>
</dbReference>
<dbReference type="PIRSF" id="PIRSF000441">
    <property type="entry name" value="CysE"/>
    <property type="match status" value="1"/>
</dbReference>
<dbReference type="InterPro" id="IPR018357">
    <property type="entry name" value="Hexapep_transf_CS"/>
</dbReference>
<keyword evidence="13" id="KW-1185">Reference proteome</keyword>
<keyword evidence="9 11" id="KW-0012">Acyltransferase</keyword>
<dbReference type="PANTHER" id="PTHR42811">
    <property type="entry name" value="SERINE ACETYLTRANSFERASE"/>
    <property type="match status" value="1"/>
</dbReference>
<keyword evidence="6 11" id="KW-0808">Transferase</keyword>
<evidence type="ECO:0000256" key="9">
    <source>
        <dbReference type="ARBA" id="ARBA00023315"/>
    </source>
</evidence>
<dbReference type="NCBIfam" id="NF041874">
    <property type="entry name" value="EPS_EpsC"/>
    <property type="match status" value="1"/>
</dbReference>
<dbReference type="EC" id="2.3.1.30" evidence="3 11"/>
<dbReference type="GO" id="GO:0009001">
    <property type="term" value="F:serine O-acetyltransferase activity"/>
    <property type="evidence" value="ECO:0007669"/>
    <property type="project" value="UniProtKB-EC"/>
</dbReference>
<name>A0A0R2A7X0_9LACO</name>
<evidence type="ECO:0000313" key="13">
    <source>
        <dbReference type="Proteomes" id="UP000051733"/>
    </source>
</evidence>
<sequence length="183" mass="19726">MLAAAKYIVNQDPAAKGVWEVLLTYSGFHALGFYRVAHWLYQHHRYLLAAMIAHFGKRVTDVEIHPGAQIGHHVFIDHGHGVVIGETAIVGDYVTILHGVTLGSRHNETGRRHPYVANHVFIGANALLLGRINVGARAKVGAGTVVLADIPADATVVGNPGRIVHQESHTVIRNYSNSVASGV</sequence>
<evidence type="ECO:0000256" key="1">
    <source>
        <dbReference type="ARBA" id="ARBA00004876"/>
    </source>
</evidence>
<dbReference type="PATRIC" id="fig|1423813.3.peg.1242"/>
<dbReference type="InterPro" id="IPR045304">
    <property type="entry name" value="LbH_SAT"/>
</dbReference>
<dbReference type="Proteomes" id="UP000051733">
    <property type="component" value="Unassembled WGS sequence"/>
</dbReference>
<dbReference type="GO" id="GO:0006535">
    <property type="term" value="P:cysteine biosynthetic process from serine"/>
    <property type="evidence" value="ECO:0007669"/>
    <property type="project" value="InterPro"/>
</dbReference>
<evidence type="ECO:0000256" key="6">
    <source>
        <dbReference type="ARBA" id="ARBA00022679"/>
    </source>
</evidence>
<dbReference type="STRING" id="1423813.FC26_GL001220"/>
<dbReference type="GO" id="GO:0005737">
    <property type="term" value="C:cytoplasm"/>
    <property type="evidence" value="ECO:0007669"/>
    <property type="project" value="InterPro"/>
</dbReference>
<protein>
    <recommendedName>
        <fullName evidence="4 11">Serine acetyltransferase</fullName>
        <ecNumber evidence="3 11">2.3.1.30</ecNumber>
    </recommendedName>
</protein>
<organism evidence="12 13">
    <name type="scientific">Paucilactobacillus vaccinostercus DSM 20634</name>
    <dbReference type="NCBI Taxonomy" id="1423813"/>
    <lineage>
        <taxon>Bacteria</taxon>
        <taxon>Bacillati</taxon>
        <taxon>Bacillota</taxon>
        <taxon>Bacilli</taxon>
        <taxon>Lactobacillales</taxon>
        <taxon>Lactobacillaceae</taxon>
        <taxon>Paucilactobacillus</taxon>
    </lineage>
</organism>
<dbReference type="CDD" id="cd03354">
    <property type="entry name" value="LbH_SAT"/>
    <property type="match status" value="1"/>
</dbReference>
<dbReference type="InterPro" id="IPR042122">
    <property type="entry name" value="Ser_AcTrfase_N_sf"/>
</dbReference>
<dbReference type="PROSITE" id="PS00101">
    <property type="entry name" value="HEXAPEP_TRANSFERASES"/>
    <property type="match status" value="1"/>
</dbReference>
<accession>A0A0R2A7X0</accession>
<reference evidence="12 13" key="1">
    <citation type="journal article" date="2015" name="Genome Announc.">
        <title>Expanding the biotechnology potential of lactobacilli through comparative genomics of 213 strains and associated genera.</title>
        <authorList>
            <person name="Sun Z."/>
            <person name="Harris H.M."/>
            <person name="McCann A."/>
            <person name="Guo C."/>
            <person name="Argimon S."/>
            <person name="Zhang W."/>
            <person name="Yang X."/>
            <person name="Jeffery I.B."/>
            <person name="Cooney J.C."/>
            <person name="Kagawa T.F."/>
            <person name="Liu W."/>
            <person name="Song Y."/>
            <person name="Salvetti E."/>
            <person name="Wrobel A."/>
            <person name="Rasinkangas P."/>
            <person name="Parkhill J."/>
            <person name="Rea M.C."/>
            <person name="O'Sullivan O."/>
            <person name="Ritari J."/>
            <person name="Douillard F.P."/>
            <person name="Paul Ross R."/>
            <person name="Yang R."/>
            <person name="Briner A.E."/>
            <person name="Felis G.E."/>
            <person name="de Vos W.M."/>
            <person name="Barrangou R."/>
            <person name="Klaenhammer T.R."/>
            <person name="Caufield P.W."/>
            <person name="Cui Y."/>
            <person name="Zhang H."/>
            <person name="O'Toole P.W."/>
        </authorList>
    </citation>
    <scope>NUCLEOTIDE SEQUENCE [LARGE SCALE GENOMIC DNA]</scope>
    <source>
        <strain evidence="12 13">DSM 20634</strain>
    </source>
</reference>
<evidence type="ECO:0000256" key="11">
    <source>
        <dbReference type="PIRNR" id="PIRNR000441"/>
    </source>
</evidence>
<comment type="similarity">
    <text evidence="2 11">Belongs to the transferase hexapeptide repeat family.</text>
</comment>
<dbReference type="AlphaFoldDB" id="A0A0R2A7X0"/>